<gene>
    <name evidence="2" type="ORF">PACLA_8A056643</name>
</gene>
<evidence type="ECO:0000259" key="1">
    <source>
        <dbReference type="Pfam" id="PF21459"/>
    </source>
</evidence>
<dbReference type="InterPro" id="IPR048664">
    <property type="entry name" value="INI1_DNA-bd"/>
</dbReference>
<feature type="domain" description="SWI/SNF Subunit INI1 DNA binding" evidence="1">
    <location>
        <begin position="10"/>
        <end position="90"/>
    </location>
</feature>
<dbReference type="AlphaFoldDB" id="A0A6S7IRP0"/>
<proteinExistence type="predicted"/>
<comment type="caution">
    <text evidence="2">The sequence shown here is derived from an EMBL/GenBank/DDBJ whole genome shotgun (WGS) entry which is preliminary data.</text>
</comment>
<keyword evidence="3" id="KW-1185">Reference proteome</keyword>
<dbReference type="Proteomes" id="UP001152795">
    <property type="component" value="Unassembled WGS sequence"/>
</dbReference>
<dbReference type="EMBL" id="CACRXK020010968">
    <property type="protein sequence ID" value="CAB4020467.1"/>
    <property type="molecule type" value="Genomic_DNA"/>
</dbReference>
<reference evidence="2" key="1">
    <citation type="submission" date="2020-04" db="EMBL/GenBank/DDBJ databases">
        <authorList>
            <person name="Alioto T."/>
            <person name="Alioto T."/>
            <person name="Gomez Garrido J."/>
        </authorList>
    </citation>
    <scope>NUCLEOTIDE SEQUENCE</scope>
    <source>
        <strain evidence="2">A484AB</strain>
    </source>
</reference>
<dbReference type="CDD" id="cd21086">
    <property type="entry name" value="WH_NTD_SMARCB1"/>
    <property type="match status" value="1"/>
</dbReference>
<protein>
    <recommendedName>
        <fullName evidence="1">SWI/SNF Subunit INI1 DNA binding domain-containing protein</fullName>
    </recommendedName>
</protein>
<evidence type="ECO:0000313" key="2">
    <source>
        <dbReference type="EMBL" id="CAB4020467.1"/>
    </source>
</evidence>
<dbReference type="Pfam" id="PF21459">
    <property type="entry name" value="INI1_DNA-bd"/>
    <property type="match status" value="1"/>
</dbReference>
<accession>A0A6S7IRP0</accession>
<evidence type="ECO:0000313" key="3">
    <source>
        <dbReference type="Proteomes" id="UP001152795"/>
    </source>
</evidence>
<dbReference type="OrthoDB" id="515064at2759"/>
<sequence length="172" mass="19231">MAATIVKGEKPMVFKFEEDGEHFMIGSQVGRSMNLLKGALYKRFPSLWRRCVTSEERQLLNTIGISYNNLSNTNIMLVKEKEIDDILKGNAHAYSPCSSPKRSPGRPQTQRATFYKPTVSSLLSQPSVSPSADHSSAIHLTAVGSLTTSLNPKGNTVERKLRRIKIMPILRW</sequence>
<organism evidence="2 3">
    <name type="scientific">Paramuricea clavata</name>
    <name type="common">Red gorgonian</name>
    <name type="synonym">Violescent sea-whip</name>
    <dbReference type="NCBI Taxonomy" id="317549"/>
    <lineage>
        <taxon>Eukaryota</taxon>
        <taxon>Metazoa</taxon>
        <taxon>Cnidaria</taxon>
        <taxon>Anthozoa</taxon>
        <taxon>Octocorallia</taxon>
        <taxon>Malacalcyonacea</taxon>
        <taxon>Plexauridae</taxon>
        <taxon>Paramuricea</taxon>
    </lineage>
</organism>
<name>A0A6S7IRP0_PARCT</name>